<dbReference type="InterPro" id="IPR050072">
    <property type="entry name" value="Peptidase_M20A"/>
</dbReference>
<dbReference type="SUPFAM" id="SSF55031">
    <property type="entry name" value="Bacterial exopeptidase dimerisation domain"/>
    <property type="match status" value="1"/>
</dbReference>
<protein>
    <submittedName>
        <fullName evidence="7">M20/M25/M40 family metallo-hydrolase</fullName>
    </submittedName>
</protein>
<organism evidence="7 8">
    <name type="scientific">Lujinxingia sediminis</name>
    <dbReference type="NCBI Taxonomy" id="2480984"/>
    <lineage>
        <taxon>Bacteria</taxon>
        <taxon>Deltaproteobacteria</taxon>
        <taxon>Bradymonadales</taxon>
        <taxon>Lujinxingiaceae</taxon>
        <taxon>Lujinxingia</taxon>
    </lineage>
</organism>
<gene>
    <name evidence="7" type="ORF">EA187_13420</name>
</gene>
<dbReference type="Gene3D" id="3.30.70.360">
    <property type="match status" value="1"/>
</dbReference>
<dbReference type="PANTHER" id="PTHR43808:SF8">
    <property type="entry name" value="PEPTIDASE M20 DIMERISATION DOMAIN-CONTAINING PROTEIN"/>
    <property type="match status" value="1"/>
</dbReference>
<evidence type="ECO:0000313" key="8">
    <source>
        <dbReference type="Proteomes" id="UP000282926"/>
    </source>
</evidence>
<keyword evidence="3" id="KW-0479">Metal-binding</keyword>
<evidence type="ECO:0000256" key="3">
    <source>
        <dbReference type="ARBA" id="ARBA00022723"/>
    </source>
</evidence>
<evidence type="ECO:0000256" key="2">
    <source>
        <dbReference type="ARBA" id="ARBA00006247"/>
    </source>
</evidence>
<evidence type="ECO:0000256" key="5">
    <source>
        <dbReference type="ARBA" id="ARBA00022833"/>
    </source>
</evidence>
<sequence length="363" mass="39387">MLHPLQMMAFLPLPTGAPMAPTDPSDTLATTLQTWLEVDSTSGEEKAFLELLEAELKEAGFSRIDRQDVAPGRYNLLARTERPARLLYSTHVDTVPPFLPVRREGDRIFGRGACDTKGGLLAMLQAAKRLLAAGERDLGFLLVVGEEVDHCGAKKSVALSHLKEEGLERIILCEPTINRVVAAQKGMLKFTLKTEGVAGHSAFVDRGTSAINKLLDVLERMRQHDWPTDTILGPTTLNIGTIEGGVAANVFAPSAQAQVLMRAVSPIAPLLQRVEALAGEEARVEGAVYNDPVFFDPPEGYEVATVPFNTDATYVSELAPVWLVGPGDIRVAHADHEHIDVSDLQAGIDLYTELGTLALRTQR</sequence>
<dbReference type="Pfam" id="PF01546">
    <property type="entry name" value="Peptidase_M20"/>
    <property type="match status" value="1"/>
</dbReference>
<dbReference type="SUPFAM" id="SSF53187">
    <property type="entry name" value="Zn-dependent exopeptidases"/>
    <property type="match status" value="1"/>
</dbReference>
<evidence type="ECO:0000313" key="7">
    <source>
        <dbReference type="EMBL" id="RVU43205.1"/>
    </source>
</evidence>
<dbReference type="Proteomes" id="UP000282926">
    <property type="component" value="Unassembled WGS sequence"/>
</dbReference>
<evidence type="ECO:0000256" key="4">
    <source>
        <dbReference type="ARBA" id="ARBA00022801"/>
    </source>
</evidence>
<dbReference type="InterPro" id="IPR002933">
    <property type="entry name" value="Peptidase_M20"/>
</dbReference>
<comment type="similarity">
    <text evidence="2">Belongs to the peptidase M20A family.</text>
</comment>
<keyword evidence="4" id="KW-0378">Hydrolase</keyword>
<keyword evidence="8" id="KW-1185">Reference proteome</keyword>
<evidence type="ECO:0000256" key="1">
    <source>
        <dbReference type="ARBA" id="ARBA00001947"/>
    </source>
</evidence>
<accession>A0ABY0CRK6</accession>
<proteinExistence type="inferred from homology"/>
<dbReference type="PANTHER" id="PTHR43808">
    <property type="entry name" value="ACETYLORNITHINE DEACETYLASE"/>
    <property type="match status" value="1"/>
</dbReference>
<evidence type="ECO:0000259" key="6">
    <source>
        <dbReference type="Pfam" id="PF07687"/>
    </source>
</evidence>
<dbReference type="Gene3D" id="3.40.630.10">
    <property type="entry name" value="Zn peptidases"/>
    <property type="match status" value="1"/>
</dbReference>
<dbReference type="Pfam" id="PF07687">
    <property type="entry name" value="M20_dimer"/>
    <property type="match status" value="1"/>
</dbReference>
<keyword evidence="5" id="KW-0862">Zinc</keyword>
<reference evidence="7 8" key="1">
    <citation type="submission" date="2019-01" db="EMBL/GenBank/DDBJ databases">
        <title>Lujinxingia litoralis gen. nov., sp. nov. and Lujinxingia sediminis gen. nov., sp. nov., new members in the order Bradymonadales, isolated from coastal sediment.</title>
        <authorList>
            <person name="Li C.-M."/>
        </authorList>
    </citation>
    <scope>NUCLEOTIDE SEQUENCE [LARGE SCALE GENOMIC DNA]</scope>
    <source>
        <strain evidence="7 8">SEH01</strain>
    </source>
</reference>
<dbReference type="EMBL" id="SADD01000007">
    <property type="protein sequence ID" value="RVU43205.1"/>
    <property type="molecule type" value="Genomic_DNA"/>
</dbReference>
<feature type="domain" description="Peptidase M20 dimerisation" evidence="6">
    <location>
        <begin position="183"/>
        <end position="265"/>
    </location>
</feature>
<dbReference type="InterPro" id="IPR036264">
    <property type="entry name" value="Bact_exopeptidase_dim_dom"/>
</dbReference>
<comment type="caution">
    <text evidence="7">The sequence shown here is derived from an EMBL/GenBank/DDBJ whole genome shotgun (WGS) entry which is preliminary data.</text>
</comment>
<dbReference type="InterPro" id="IPR011650">
    <property type="entry name" value="Peptidase_M20_dimer"/>
</dbReference>
<name>A0ABY0CRK6_9DELT</name>
<comment type="cofactor">
    <cofactor evidence="1">
        <name>Zn(2+)</name>
        <dbReference type="ChEBI" id="CHEBI:29105"/>
    </cofactor>
</comment>